<dbReference type="InParanoid" id="A0A0E1RZ81"/>
<reference evidence="2" key="1">
    <citation type="journal article" date="2009" name="Genome Res.">
        <title>Comparative genomic analyses of the human fungal pathogens Coccidioides and their relatives.</title>
        <authorList>
            <person name="Sharpton T.J."/>
            <person name="Stajich J.E."/>
            <person name="Rounsley S.D."/>
            <person name="Gardner M.J."/>
            <person name="Wortman J.R."/>
            <person name="Jordar V.S."/>
            <person name="Maiti R."/>
            <person name="Kodira C.D."/>
            <person name="Neafsey D.E."/>
            <person name="Zeng Q."/>
            <person name="Hung C.-Y."/>
            <person name="McMahan C."/>
            <person name="Muszewska A."/>
            <person name="Grynberg M."/>
            <person name="Mandel M.A."/>
            <person name="Kellner E.M."/>
            <person name="Barker B.M."/>
            <person name="Galgiani J.N."/>
            <person name="Orbach M.J."/>
            <person name="Kirkland T.N."/>
            <person name="Cole G.T."/>
            <person name="Henn M.R."/>
            <person name="Birren B.W."/>
            <person name="Taylor J.W."/>
        </authorList>
    </citation>
    <scope>NUCLEOTIDE SEQUENCE [LARGE SCALE GENOMIC DNA]</scope>
    <source>
        <strain evidence="2">RS</strain>
    </source>
</reference>
<dbReference type="RefSeq" id="XP_001245756.2">
    <property type="nucleotide sequence ID" value="XM_001245755.2"/>
</dbReference>
<reference evidence="2" key="2">
    <citation type="journal article" date="2010" name="Genome Res.">
        <title>Population genomic sequencing of Coccidioides fungi reveals recent hybridization and transposon control.</title>
        <authorList>
            <person name="Neafsey D.E."/>
            <person name="Barker B.M."/>
            <person name="Sharpton T.J."/>
            <person name="Stajich J.E."/>
            <person name="Park D.J."/>
            <person name="Whiston E."/>
            <person name="Hung C.-Y."/>
            <person name="McMahan C."/>
            <person name="White J."/>
            <person name="Sykes S."/>
            <person name="Heiman D."/>
            <person name="Young S."/>
            <person name="Zeng Q."/>
            <person name="Abouelleil A."/>
            <person name="Aftuck L."/>
            <person name="Bessette D."/>
            <person name="Brown A."/>
            <person name="FitzGerald M."/>
            <person name="Lui A."/>
            <person name="Macdonald J.P."/>
            <person name="Priest M."/>
            <person name="Orbach M.J."/>
            <person name="Galgiani J.N."/>
            <person name="Kirkland T.N."/>
            <person name="Cole G.T."/>
            <person name="Birren B.W."/>
            <person name="Henn M.R."/>
            <person name="Taylor J.W."/>
            <person name="Rounsley S.D."/>
        </authorList>
    </citation>
    <scope>GENOME REANNOTATION</scope>
    <source>
        <strain evidence="2">RS</strain>
    </source>
</reference>
<organism evidence="1 2">
    <name type="scientific">Coccidioides immitis (strain RS)</name>
    <name type="common">Valley fever fungus</name>
    <dbReference type="NCBI Taxonomy" id="246410"/>
    <lineage>
        <taxon>Eukaryota</taxon>
        <taxon>Fungi</taxon>
        <taxon>Dikarya</taxon>
        <taxon>Ascomycota</taxon>
        <taxon>Pezizomycotina</taxon>
        <taxon>Eurotiomycetes</taxon>
        <taxon>Eurotiomycetidae</taxon>
        <taxon>Onygenales</taxon>
        <taxon>Onygenaceae</taxon>
        <taxon>Coccidioides</taxon>
    </lineage>
</organism>
<dbReference type="EMBL" id="GG704914">
    <property type="protein sequence ID" value="EAS34173.2"/>
    <property type="molecule type" value="Genomic_DNA"/>
</dbReference>
<accession>A0A0E1RZ81</accession>
<dbReference type="VEuPathDB" id="FungiDB:CIMG_13435"/>
<dbReference type="Proteomes" id="UP000001261">
    <property type="component" value="Unassembled WGS sequence"/>
</dbReference>
<evidence type="ECO:0000313" key="2">
    <source>
        <dbReference type="Proteomes" id="UP000001261"/>
    </source>
</evidence>
<proteinExistence type="predicted"/>
<dbReference type="AlphaFoldDB" id="A0A0E1RZ81"/>
<keyword evidence="2" id="KW-1185">Reference proteome</keyword>
<sequence>MAKIRPQVRTRACMPVAVRLETARDLKGFPKNNQRGVILISTAHFAIILPLSQPAQEVDGALANSGKAPTGGTVAYVSMAGCGWAENGGLVTAPAKGTGGGMVDGEKAYESKVARLIS</sequence>
<name>A0A0E1RZ81_COCIM</name>
<dbReference type="KEGG" id="cim:CIMG_13435"/>
<evidence type="ECO:0000313" key="1">
    <source>
        <dbReference type="EMBL" id="EAS34173.2"/>
    </source>
</evidence>
<dbReference type="GeneID" id="24165062"/>
<protein>
    <submittedName>
        <fullName evidence="1">Uncharacterized protein</fullName>
    </submittedName>
</protein>
<gene>
    <name evidence="1" type="ORF">CIMG_13435</name>
</gene>